<dbReference type="Proteomes" id="UP000229554">
    <property type="component" value="Unassembled WGS sequence"/>
</dbReference>
<accession>A0A2M8KTK6</accession>
<comment type="similarity">
    <text evidence="1">Belongs to the UPF0161 family.</text>
</comment>
<dbReference type="EMBL" id="PFED01000031">
    <property type="protein sequence ID" value="PJE63213.1"/>
    <property type="molecule type" value="Genomic_DNA"/>
</dbReference>
<dbReference type="InterPro" id="IPR002696">
    <property type="entry name" value="Membr_insert_effic_factor_YidD"/>
</dbReference>
<keyword evidence="1" id="KW-0472">Membrane</keyword>
<comment type="caution">
    <text evidence="2">The sequence shown here is derived from an EMBL/GenBank/DDBJ whole genome shotgun (WGS) entry which is preliminary data.</text>
</comment>
<dbReference type="AlphaFoldDB" id="A0A2M8KTK6"/>
<gene>
    <name evidence="2" type="primary">yidD</name>
    <name evidence="2" type="ORF">COU88_00740</name>
</gene>
<name>A0A2M8KTK6_9BACT</name>
<sequence>MIRRVIIGSIRVYVWANTPLRTLLKVIGLPSESCRFQPTCSQYSIEAVQKYGALKGLYKGIVRIFRCNPWSKGGFDPLK</sequence>
<comment type="subcellular location">
    <subcellularLocation>
        <location evidence="1">Cell membrane</location>
        <topology evidence="1">Peripheral membrane protein</topology>
        <orientation evidence="1">Cytoplasmic side</orientation>
    </subcellularLocation>
</comment>
<keyword evidence="1" id="KW-1003">Cell membrane</keyword>
<reference evidence="3" key="1">
    <citation type="submission" date="2017-09" db="EMBL/GenBank/DDBJ databases">
        <title>Depth-based differentiation of microbial function through sediment-hosted aquifers and enrichment of novel symbionts in the deep terrestrial subsurface.</title>
        <authorList>
            <person name="Probst A.J."/>
            <person name="Ladd B."/>
            <person name="Jarett J.K."/>
            <person name="Geller-Mcgrath D.E."/>
            <person name="Sieber C.M.K."/>
            <person name="Emerson J.B."/>
            <person name="Anantharaman K."/>
            <person name="Thomas B.C."/>
            <person name="Malmstrom R."/>
            <person name="Stieglmeier M."/>
            <person name="Klingl A."/>
            <person name="Woyke T."/>
            <person name="Ryan C.M."/>
            <person name="Banfield J.F."/>
        </authorList>
    </citation>
    <scope>NUCLEOTIDE SEQUENCE [LARGE SCALE GENOMIC DNA]</scope>
</reference>
<protein>
    <recommendedName>
        <fullName evidence="1">Putative membrane protein insertion efficiency factor</fullName>
    </recommendedName>
</protein>
<dbReference type="GO" id="GO:0005886">
    <property type="term" value="C:plasma membrane"/>
    <property type="evidence" value="ECO:0007669"/>
    <property type="project" value="UniProtKB-SubCell"/>
</dbReference>
<dbReference type="NCBIfam" id="TIGR00278">
    <property type="entry name" value="membrane protein insertion efficiency factor YidD"/>
    <property type="match status" value="1"/>
</dbReference>
<dbReference type="SMART" id="SM01234">
    <property type="entry name" value="Haemolytic"/>
    <property type="match status" value="1"/>
</dbReference>
<evidence type="ECO:0000256" key="1">
    <source>
        <dbReference type="HAMAP-Rule" id="MF_00386"/>
    </source>
</evidence>
<dbReference type="PANTHER" id="PTHR33383">
    <property type="entry name" value="MEMBRANE PROTEIN INSERTION EFFICIENCY FACTOR-RELATED"/>
    <property type="match status" value="1"/>
</dbReference>
<dbReference type="Pfam" id="PF01809">
    <property type="entry name" value="YidD"/>
    <property type="match status" value="1"/>
</dbReference>
<proteinExistence type="inferred from homology"/>
<comment type="function">
    <text evidence="1">Could be involved in insertion of integral membrane proteins into the membrane.</text>
</comment>
<evidence type="ECO:0000313" key="3">
    <source>
        <dbReference type="Proteomes" id="UP000229554"/>
    </source>
</evidence>
<organism evidence="2 3">
    <name type="scientific">Candidatus Roizmanbacteria bacterium CG10_big_fil_rev_8_21_14_0_10_39_6</name>
    <dbReference type="NCBI Taxonomy" id="1974853"/>
    <lineage>
        <taxon>Bacteria</taxon>
        <taxon>Candidatus Roizmaniibacteriota</taxon>
    </lineage>
</organism>
<dbReference type="PANTHER" id="PTHR33383:SF1">
    <property type="entry name" value="MEMBRANE PROTEIN INSERTION EFFICIENCY FACTOR-RELATED"/>
    <property type="match status" value="1"/>
</dbReference>
<dbReference type="HAMAP" id="MF_00386">
    <property type="entry name" value="UPF0161_YidD"/>
    <property type="match status" value="1"/>
</dbReference>
<evidence type="ECO:0000313" key="2">
    <source>
        <dbReference type="EMBL" id="PJE63213.1"/>
    </source>
</evidence>